<evidence type="ECO:0000256" key="1">
    <source>
        <dbReference type="ARBA" id="ARBA00009667"/>
    </source>
</evidence>
<dbReference type="PANTHER" id="PTHR21235:SF2">
    <property type="entry name" value="IMIDAZOLE GLYCEROL PHOSPHATE SYNTHASE HISHF"/>
    <property type="match status" value="1"/>
</dbReference>
<protein>
    <submittedName>
        <fullName evidence="6">Putative imidazoleglycerol-phosphate synthase HisF</fullName>
    </submittedName>
</protein>
<dbReference type="InterPro" id="IPR011060">
    <property type="entry name" value="RibuloseP-bd_barrel"/>
</dbReference>
<dbReference type="PANTHER" id="PTHR21235">
    <property type="entry name" value="IMIDAZOLE GLYCEROL PHOSPHATE SYNTHASE SUBUNIT HISF/H IGP SYNTHASE SUBUNIT HISF/H"/>
    <property type="match status" value="1"/>
</dbReference>
<dbReference type="InterPro" id="IPR006062">
    <property type="entry name" value="His_biosynth"/>
</dbReference>
<evidence type="ECO:0000313" key="7">
    <source>
        <dbReference type="Proteomes" id="UP000034539"/>
    </source>
</evidence>
<evidence type="ECO:0000256" key="5">
    <source>
        <dbReference type="RuleBase" id="RU003657"/>
    </source>
</evidence>
<dbReference type="Gene3D" id="3.20.20.70">
    <property type="entry name" value="Aldolase class I"/>
    <property type="match status" value="1"/>
</dbReference>
<dbReference type="Proteomes" id="UP000034539">
    <property type="component" value="Unassembled WGS sequence"/>
</dbReference>
<comment type="similarity">
    <text evidence="1 5">Belongs to the HisA/HisF family.</text>
</comment>
<dbReference type="PATRIC" id="fig|1618450.3.peg.1432"/>
<sequence length="146" mass="15783">PYFDLIAVAGDDGAYPIITAEANRIEFYSDIDNDGARELEMPLGKYIEHVQSLDIGEIYLNSMDRDGTGFGYDFETIGEIVDAVRLPLIIAGGAGNESHLIDGLHMGGVSAVATANLFNFIGDGLPKARNKIIESGENVAKWNKSF</sequence>
<dbReference type="AlphaFoldDB" id="A0A0G0PT28"/>
<dbReference type="GO" id="GO:0000105">
    <property type="term" value="P:L-histidine biosynthetic process"/>
    <property type="evidence" value="ECO:0007669"/>
    <property type="project" value="UniProtKB-KW"/>
</dbReference>
<comment type="pathway">
    <text evidence="4">Amino-acid biosynthesis.</text>
</comment>
<dbReference type="InterPro" id="IPR013785">
    <property type="entry name" value="Aldolase_TIM"/>
</dbReference>
<organism evidence="6 7">
    <name type="scientific">Candidatus Gottesmanbacteria bacterium GW2011_GWC2_39_8</name>
    <dbReference type="NCBI Taxonomy" id="1618450"/>
    <lineage>
        <taxon>Bacteria</taxon>
        <taxon>Candidatus Gottesmaniibacteriota</taxon>
    </lineage>
</organism>
<gene>
    <name evidence="6" type="ORF">UT63_C0085G0005</name>
</gene>
<proteinExistence type="inferred from homology"/>
<evidence type="ECO:0000313" key="6">
    <source>
        <dbReference type="EMBL" id="KKR31073.1"/>
    </source>
</evidence>
<accession>A0A0G0PT28</accession>
<dbReference type="InterPro" id="IPR050064">
    <property type="entry name" value="IGPS_HisA/HisF"/>
</dbReference>
<reference evidence="6 7" key="1">
    <citation type="journal article" date="2015" name="Nature">
        <title>rRNA introns, odd ribosomes, and small enigmatic genomes across a large radiation of phyla.</title>
        <authorList>
            <person name="Brown C.T."/>
            <person name="Hug L.A."/>
            <person name="Thomas B.C."/>
            <person name="Sharon I."/>
            <person name="Castelle C.J."/>
            <person name="Singh A."/>
            <person name="Wilkins M.J."/>
            <person name="Williams K.H."/>
            <person name="Banfield J.F."/>
        </authorList>
    </citation>
    <scope>NUCLEOTIDE SEQUENCE [LARGE SCALE GENOMIC DNA]</scope>
</reference>
<feature type="non-terminal residue" evidence="6">
    <location>
        <position position="1"/>
    </location>
</feature>
<keyword evidence="2 5" id="KW-0028">Amino-acid biosynthesis</keyword>
<evidence type="ECO:0000256" key="2">
    <source>
        <dbReference type="ARBA" id="ARBA00022605"/>
    </source>
</evidence>
<comment type="caution">
    <text evidence="6">The sequence shown here is derived from an EMBL/GenBank/DDBJ whole genome shotgun (WGS) entry which is preliminary data.</text>
</comment>
<keyword evidence="3 5" id="KW-0368">Histidine biosynthesis</keyword>
<evidence type="ECO:0000256" key="4">
    <source>
        <dbReference type="ARBA" id="ARBA00029440"/>
    </source>
</evidence>
<dbReference type="SUPFAM" id="SSF51366">
    <property type="entry name" value="Ribulose-phoshate binding barrel"/>
    <property type="match status" value="1"/>
</dbReference>
<evidence type="ECO:0000256" key="3">
    <source>
        <dbReference type="ARBA" id="ARBA00023102"/>
    </source>
</evidence>
<name>A0A0G0PT28_9BACT</name>
<dbReference type="GO" id="GO:0000107">
    <property type="term" value="F:imidazoleglycerol-phosphate synthase activity"/>
    <property type="evidence" value="ECO:0007669"/>
    <property type="project" value="TreeGrafter"/>
</dbReference>
<dbReference type="Pfam" id="PF00977">
    <property type="entry name" value="His_biosynth"/>
    <property type="match status" value="1"/>
</dbReference>
<dbReference type="EMBL" id="LBXN01000085">
    <property type="protein sequence ID" value="KKR31073.1"/>
    <property type="molecule type" value="Genomic_DNA"/>
</dbReference>